<dbReference type="Pfam" id="PF04082">
    <property type="entry name" value="Fungal_trans"/>
    <property type="match status" value="1"/>
</dbReference>
<proteinExistence type="predicted"/>
<evidence type="ECO:0000256" key="1">
    <source>
        <dbReference type="ARBA" id="ARBA00023242"/>
    </source>
</evidence>
<reference evidence="3 4" key="2">
    <citation type="submission" date="2015-05" db="EMBL/GenBank/DDBJ databases">
        <authorList>
            <person name="Morales-Cruz A."/>
            <person name="Amrine K.C."/>
            <person name="Cantu D."/>
        </authorList>
    </citation>
    <scope>NUCLEOTIDE SEQUENCE [LARGE SCALE GENOMIC DNA]</scope>
    <source>
        <strain evidence="3">UCRPC4</strain>
    </source>
</reference>
<dbReference type="AlphaFoldDB" id="A0A0G2F103"/>
<sequence>MNDYLNHLYPLIPVVHRPSFCQDLASNRDTNDTDFLGLIIALCATVVAALPSKFKEYRLSRTPIRFETREEMINCCHAMLLNLRGPHYFDEINFRKFAASYLMTIAFLQLGEYNRARMMEVEMMQLGRLLHIHKISEYEGLNCIETQLRKKGFWLIFYTQVHEQLQNLRKERLMYFDEALLNSVDLEELLPLEVDDEFIFEDRVLNPSQTTCLTTGFIIHSRVFWTALKSPKSRDVSTPMEQYCQCVRSTHPDAQINYLKARLQDLKYMLDSVPIQLRQWAPPDSNTETKDKEIYSSHFRTMRANLHVTHLWLQSIIIDQIETLEQQQQHCHRSPTDQHHQNPHLYPSLTWWSTREEICRQLLHVLHNIPMANLEPNGLHLTHKIRDVAVGLLTCPFEAHEPASIRAAEYVTEFTEILSRLDTSEKVNTTSLQSWVDTDRVKGSGKGRRDIWNSNWDR</sequence>
<dbReference type="GO" id="GO:0003677">
    <property type="term" value="F:DNA binding"/>
    <property type="evidence" value="ECO:0007669"/>
    <property type="project" value="InterPro"/>
</dbReference>
<evidence type="ECO:0000313" key="3">
    <source>
        <dbReference type="EMBL" id="KKY27971.1"/>
    </source>
</evidence>
<evidence type="ECO:0000259" key="2">
    <source>
        <dbReference type="Pfam" id="PF04082"/>
    </source>
</evidence>
<comment type="caution">
    <text evidence="3">The sequence shown here is derived from an EMBL/GenBank/DDBJ whole genome shotgun (WGS) entry which is preliminary data.</text>
</comment>
<dbReference type="GO" id="GO:0006351">
    <property type="term" value="P:DNA-templated transcription"/>
    <property type="evidence" value="ECO:0007669"/>
    <property type="project" value="InterPro"/>
</dbReference>
<dbReference type="PANTHER" id="PTHR31668:SF30">
    <property type="entry name" value="ZN(II)2CYS6 TRANSCRIPTION FACTOR (EUROFUNG)"/>
    <property type="match status" value="1"/>
</dbReference>
<dbReference type="PANTHER" id="PTHR31668">
    <property type="entry name" value="GLUCOSE TRANSPORT TRANSCRIPTION REGULATOR RGT1-RELATED-RELATED"/>
    <property type="match status" value="1"/>
</dbReference>
<accession>A0A0G2F103</accession>
<dbReference type="CDD" id="cd12148">
    <property type="entry name" value="fungal_TF_MHR"/>
    <property type="match status" value="1"/>
</dbReference>
<keyword evidence="4" id="KW-1185">Reference proteome</keyword>
<dbReference type="GO" id="GO:0008270">
    <property type="term" value="F:zinc ion binding"/>
    <property type="evidence" value="ECO:0007669"/>
    <property type="project" value="InterPro"/>
</dbReference>
<gene>
    <name evidence="3" type="ORF">UCRPC4_g00706</name>
</gene>
<keyword evidence="1" id="KW-0539">Nucleus</keyword>
<protein>
    <submittedName>
        <fullName evidence="3">Putative quinate utilization pathway activator</fullName>
    </submittedName>
</protein>
<name>A0A0G2F103_PHACM</name>
<dbReference type="EMBL" id="LCWF01000018">
    <property type="protein sequence ID" value="KKY27971.1"/>
    <property type="molecule type" value="Genomic_DNA"/>
</dbReference>
<evidence type="ECO:0000313" key="4">
    <source>
        <dbReference type="Proteomes" id="UP000053317"/>
    </source>
</evidence>
<reference evidence="3 4" key="1">
    <citation type="submission" date="2015-05" db="EMBL/GenBank/DDBJ databases">
        <title>Distinctive expansion of gene families associated with plant cell wall degradation and secondary metabolism in the genomes of grapevine trunk pathogens.</title>
        <authorList>
            <person name="Lawrence D.P."/>
            <person name="Travadon R."/>
            <person name="Rolshausen P.E."/>
            <person name="Baumgartner K."/>
        </authorList>
    </citation>
    <scope>NUCLEOTIDE SEQUENCE [LARGE SCALE GENOMIC DNA]</scope>
    <source>
        <strain evidence="3">UCRPC4</strain>
    </source>
</reference>
<organism evidence="3 4">
    <name type="scientific">Phaeomoniella chlamydospora</name>
    <name type="common">Phaeoacremonium chlamydosporum</name>
    <dbReference type="NCBI Taxonomy" id="158046"/>
    <lineage>
        <taxon>Eukaryota</taxon>
        <taxon>Fungi</taxon>
        <taxon>Dikarya</taxon>
        <taxon>Ascomycota</taxon>
        <taxon>Pezizomycotina</taxon>
        <taxon>Eurotiomycetes</taxon>
        <taxon>Chaetothyriomycetidae</taxon>
        <taxon>Phaeomoniellales</taxon>
        <taxon>Phaeomoniellaceae</taxon>
        <taxon>Phaeomoniella</taxon>
    </lineage>
</organism>
<feature type="domain" description="Xylanolytic transcriptional activator regulatory" evidence="2">
    <location>
        <begin position="3"/>
        <end position="159"/>
    </location>
</feature>
<dbReference type="Proteomes" id="UP000053317">
    <property type="component" value="Unassembled WGS sequence"/>
</dbReference>
<dbReference type="InterPro" id="IPR050797">
    <property type="entry name" value="Carb_Metab_Trans_Reg"/>
</dbReference>
<dbReference type="InterPro" id="IPR007219">
    <property type="entry name" value="XnlR_reg_dom"/>
</dbReference>
<dbReference type="OrthoDB" id="39175at2759"/>